<sequence length="1218" mass="136176">MTGIDDDDEDDDDDDDDDDDEEAISASFKNGGMLDFGAVSLASGKGGVREYCAKKTIAQYEALGVTVRREGVFTLAGKRINALLTDVALERHLPEDFAKSEPNVKLASSSVSTFKFPRGAQAEPEHTMCTVIGKIKELPGVSLLFGHNVTSMKFDGGSWHVETSSSLASKSFKGRHLILAAGPATRRMMRKHLRLNIETETVIGVQTQSAQLTEPWLQGSILGAQSAVDWGCYKYCGCCRPRPNIYTTSMLGDSHRWTTHLLAVQAEFLVPRPLQKRVALQVAKQLQKRAWIMKPWWKIFTWQLRWKLEEIVDLETAPLTCVRALAAMEFTVQQNLHSWVAWLNTEKGVAPSRSMMVAYAMDNIPSAVPDELRAGLVQSLNGSPGAQHKWLACFRRQWQCRVGRLPVEDVVTAFWQWINFAWAEAEEAKETPLVLNADETCIAWVKGGTKYLRPCDLKPFAALKDTLREVWRERKGGSVLGTRSMEFRMSVLFDAMMRVLPCQRTFAASARVGASTYIVQVLLADQLSQLQKGKQEAKEKVKALKKQECAALRRKGRMVKAAKQLSVADLSELARVKAELAEQEGWKCQRSSVVLSLLKPLVCPWLDKSPPSQLDIRSSATCGCGQCGVVGGRKERDRARSLFHAAEDKAELLQELRDAGEVATGDVAMGIRQLASAQALWQEFRAFVVAKVRESGVQRWTIAMAMHVEASVAQQCPYVHFHWMFDSMTKAVTLRCRDGLRFKGSLPYQSLEAPQARGRACKRAFDQGHFYLSAGKIGGVFMETTCLPFKAFPVTPEWITNLWQTDKVTADTATLLYIRAKKRVKQYTENVRAQTQLSRQLQVKAAKADAVQALEAMKRPSVRLEAVDTLFMPQFPTHAYRRKFLVLDGPTRVGKTQFAKALAGEAATLEVNCAGSVEPDLRSFDPTLHRAIVFDEASANLVLRHKKLFQGGVEEVSMAASALSKQFRWASSARLKQSLWRYTLWEKLPRREQATVSFCFETRHIEITRLLPEADASLIEIVRLLQEAKAGLIEIIRLLPEAKASLIEIVRLLPEAEATSDREDQLAAPPNKRYVNSYNQRIYIGGPRIQLPNPDSFTETMLDPSKYEVKMQASVDYLKTLVDLPTKEPVEKAWAGFMSFPADKEYPLVGPVQGIYEDTLYLNTGHGSAGFREAFGAGNLLADMLVEGLASLDEITEDDFNVNWKQVLPTLGERVRQI</sequence>
<gene>
    <name evidence="3" type="ORF">AK812_SmicGene20550</name>
</gene>
<organism evidence="3 4">
    <name type="scientific">Symbiodinium microadriaticum</name>
    <name type="common">Dinoflagellate</name>
    <name type="synonym">Zooxanthella microadriatica</name>
    <dbReference type="NCBI Taxonomy" id="2951"/>
    <lineage>
        <taxon>Eukaryota</taxon>
        <taxon>Sar</taxon>
        <taxon>Alveolata</taxon>
        <taxon>Dinophyceae</taxon>
        <taxon>Suessiales</taxon>
        <taxon>Symbiodiniaceae</taxon>
        <taxon>Symbiodinium</taxon>
    </lineage>
</organism>
<name>A0A1Q9DPP8_SYMMI</name>
<dbReference type="Gene3D" id="3.50.50.60">
    <property type="entry name" value="FAD/NAD(P)-binding domain"/>
    <property type="match status" value="2"/>
</dbReference>
<feature type="domain" description="FAD dependent oxidoreductase" evidence="2">
    <location>
        <begin position="1068"/>
        <end position="1184"/>
    </location>
</feature>
<accession>A0A1Q9DPP8</accession>
<dbReference type="PANTHER" id="PTHR13847">
    <property type="entry name" value="SARCOSINE DEHYDROGENASE-RELATED"/>
    <property type="match status" value="1"/>
</dbReference>
<dbReference type="OrthoDB" id="417631at2759"/>
<protein>
    <recommendedName>
        <fullName evidence="2">FAD dependent oxidoreductase domain-containing protein</fullName>
    </recommendedName>
</protein>
<keyword evidence="4" id="KW-1185">Reference proteome</keyword>
<dbReference type="InterPro" id="IPR036188">
    <property type="entry name" value="FAD/NAD-bd_sf"/>
</dbReference>
<dbReference type="Proteomes" id="UP000186817">
    <property type="component" value="Unassembled WGS sequence"/>
</dbReference>
<dbReference type="GO" id="GO:0005737">
    <property type="term" value="C:cytoplasm"/>
    <property type="evidence" value="ECO:0007669"/>
    <property type="project" value="TreeGrafter"/>
</dbReference>
<evidence type="ECO:0000313" key="4">
    <source>
        <dbReference type="Proteomes" id="UP000186817"/>
    </source>
</evidence>
<feature type="region of interest" description="Disordered" evidence="1">
    <location>
        <begin position="1"/>
        <end position="23"/>
    </location>
</feature>
<evidence type="ECO:0000256" key="1">
    <source>
        <dbReference type="SAM" id="MobiDB-lite"/>
    </source>
</evidence>
<dbReference type="AlphaFoldDB" id="A0A1Q9DPP8"/>
<dbReference type="InterPro" id="IPR006076">
    <property type="entry name" value="FAD-dep_OxRdtase"/>
</dbReference>
<dbReference type="Gene3D" id="3.30.9.10">
    <property type="entry name" value="D-Amino Acid Oxidase, subunit A, domain 2"/>
    <property type="match status" value="2"/>
</dbReference>
<evidence type="ECO:0000259" key="2">
    <source>
        <dbReference type="Pfam" id="PF01266"/>
    </source>
</evidence>
<proteinExistence type="predicted"/>
<dbReference type="SUPFAM" id="SSF51905">
    <property type="entry name" value="FAD/NAD(P)-binding domain"/>
    <property type="match status" value="1"/>
</dbReference>
<evidence type="ECO:0000313" key="3">
    <source>
        <dbReference type="EMBL" id="OLP97137.1"/>
    </source>
</evidence>
<dbReference type="EMBL" id="LSRX01000444">
    <property type="protein sequence ID" value="OLP97137.1"/>
    <property type="molecule type" value="Genomic_DNA"/>
</dbReference>
<dbReference type="Pfam" id="PF01266">
    <property type="entry name" value="DAO"/>
    <property type="match status" value="2"/>
</dbReference>
<comment type="caution">
    <text evidence="3">The sequence shown here is derived from an EMBL/GenBank/DDBJ whole genome shotgun (WGS) entry which is preliminary data.</text>
</comment>
<feature type="domain" description="FAD dependent oxidoreductase" evidence="2">
    <location>
        <begin position="21"/>
        <end position="217"/>
    </location>
</feature>
<reference evidence="3 4" key="1">
    <citation type="submission" date="2016-02" db="EMBL/GenBank/DDBJ databases">
        <title>Genome analysis of coral dinoflagellate symbionts highlights evolutionary adaptations to a symbiotic lifestyle.</title>
        <authorList>
            <person name="Aranda M."/>
            <person name="Li Y."/>
            <person name="Liew Y.J."/>
            <person name="Baumgarten S."/>
            <person name="Simakov O."/>
            <person name="Wilson M."/>
            <person name="Piel J."/>
            <person name="Ashoor H."/>
            <person name="Bougouffa S."/>
            <person name="Bajic V.B."/>
            <person name="Ryu T."/>
            <person name="Ravasi T."/>
            <person name="Bayer T."/>
            <person name="Micklem G."/>
            <person name="Kim H."/>
            <person name="Bhak J."/>
            <person name="Lajeunesse T.C."/>
            <person name="Voolstra C.R."/>
        </authorList>
    </citation>
    <scope>NUCLEOTIDE SEQUENCE [LARGE SCALE GENOMIC DNA]</scope>
    <source>
        <strain evidence="3 4">CCMP2467</strain>
    </source>
</reference>